<dbReference type="PANTHER" id="PTHR11061">
    <property type="entry name" value="RNA M5U METHYLTRANSFERASE"/>
    <property type="match status" value="1"/>
</dbReference>
<dbReference type="Proteomes" id="UP000186132">
    <property type="component" value="Unassembled WGS sequence"/>
</dbReference>
<comment type="similarity">
    <text evidence="4">Belongs to the class I-like SAM-binding methyltransferase superfamily. RNA M5U methyltransferase family.</text>
</comment>
<dbReference type="STRING" id="1206085.SAMN05443575_2645"/>
<evidence type="ECO:0000313" key="6">
    <source>
        <dbReference type="EMBL" id="SHG73015.1"/>
    </source>
</evidence>
<dbReference type="PROSITE" id="PS50926">
    <property type="entry name" value="TRAM"/>
    <property type="match status" value="1"/>
</dbReference>
<keyword evidence="2 4" id="KW-0808">Transferase</keyword>
<dbReference type="GO" id="GO:0070475">
    <property type="term" value="P:rRNA base methylation"/>
    <property type="evidence" value="ECO:0007669"/>
    <property type="project" value="TreeGrafter"/>
</dbReference>
<organism evidence="6 7">
    <name type="scientific">Jatrophihabitans endophyticus</name>
    <dbReference type="NCBI Taxonomy" id="1206085"/>
    <lineage>
        <taxon>Bacteria</taxon>
        <taxon>Bacillati</taxon>
        <taxon>Actinomycetota</taxon>
        <taxon>Actinomycetes</taxon>
        <taxon>Jatrophihabitantales</taxon>
        <taxon>Jatrophihabitantaceae</taxon>
        <taxon>Jatrophihabitans</taxon>
    </lineage>
</organism>
<dbReference type="Pfam" id="PF05958">
    <property type="entry name" value="tRNA_U5-meth_tr"/>
    <property type="match status" value="1"/>
</dbReference>
<protein>
    <submittedName>
        <fullName evidence="6">23S rRNA m(5)U-1939 methyltransferase</fullName>
    </submittedName>
</protein>
<dbReference type="InterPro" id="IPR029063">
    <property type="entry name" value="SAM-dependent_MTases_sf"/>
</dbReference>
<name>A0A1M5M6Z4_9ACTN</name>
<dbReference type="Pfam" id="PF01938">
    <property type="entry name" value="TRAM"/>
    <property type="match status" value="1"/>
</dbReference>
<dbReference type="PROSITE" id="PS01231">
    <property type="entry name" value="TRMA_2"/>
    <property type="match status" value="1"/>
</dbReference>
<dbReference type="EMBL" id="FQVU01000003">
    <property type="protein sequence ID" value="SHG73015.1"/>
    <property type="molecule type" value="Genomic_DNA"/>
</dbReference>
<reference evidence="7" key="1">
    <citation type="submission" date="2016-11" db="EMBL/GenBank/DDBJ databases">
        <authorList>
            <person name="Varghese N."/>
            <person name="Submissions S."/>
        </authorList>
    </citation>
    <scope>NUCLEOTIDE SEQUENCE [LARGE SCALE GENOMIC DNA]</scope>
    <source>
        <strain evidence="7">DSM 45627</strain>
    </source>
</reference>
<dbReference type="PANTHER" id="PTHR11061:SF30">
    <property type="entry name" value="TRNA (URACIL(54)-C(5))-METHYLTRANSFERASE"/>
    <property type="match status" value="1"/>
</dbReference>
<feature type="binding site" evidence="4">
    <location>
        <position position="273"/>
    </location>
    <ligand>
        <name>S-adenosyl-L-methionine</name>
        <dbReference type="ChEBI" id="CHEBI:59789"/>
    </ligand>
</feature>
<feature type="binding site" evidence="4">
    <location>
        <position position="297"/>
    </location>
    <ligand>
        <name>S-adenosyl-L-methionine</name>
        <dbReference type="ChEBI" id="CHEBI:59789"/>
    </ligand>
</feature>
<keyword evidence="7" id="KW-1185">Reference proteome</keyword>
<feature type="binding site" evidence="4">
    <location>
        <position position="341"/>
    </location>
    <ligand>
        <name>S-adenosyl-L-methionine</name>
        <dbReference type="ChEBI" id="CHEBI:59789"/>
    </ligand>
</feature>
<evidence type="ECO:0000313" key="7">
    <source>
        <dbReference type="Proteomes" id="UP000186132"/>
    </source>
</evidence>
<dbReference type="InterPro" id="IPR010280">
    <property type="entry name" value="U5_MeTrfase_fam"/>
</dbReference>
<dbReference type="Gene3D" id="3.40.50.150">
    <property type="entry name" value="Vaccinia Virus protein VP39"/>
    <property type="match status" value="1"/>
</dbReference>
<dbReference type="InterPro" id="IPR030391">
    <property type="entry name" value="MeTrfase_TrmA_CS"/>
</dbReference>
<keyword evidence="3 4" id="KW-0949">S-adenosyl-L-methionine</keyword>
<proteinExistence type="inferred from homology"/>
<feature type="domain" description="TRAM" evidence="5">
    <location>
        <begin position="1"/>
        <end position="61"/>
    </location>
</feature>
<dbReference type="GO" id="GO:0070041">
    <property type="term" value="F:rRNA (uridine-C5-)-methyltransferase activity"/>
    <property type="evidence" value="ECO:0007669"/>
    <property type="project" value="TreeGrafter"/>
</dbReference>
<evidence type="ECO:0000256" key="4">
    <source>
        <dbReference type="PROSITE-ProRule" id="PRU01024"/>
    </source>
</evidence>
<accession>A0A1M5M6Z4</accession>
<dbReference type="Gene3D" id="2.40.50.140">
    <property type="entry name" value="Nucleic acid-binding proteins"/>
    <property type="match status" value="1"/>
</dbReference>
<dbReference type="SUPFAM" id="SSF50249">
    <property type="entry name" value="Nucleic acid-binding proteins"/>
    <property type="match status" value="1"/>
</dbReference>
<evidence type="ECO:0000259" key="5">
    <source>
        <dbReference type="PROSITE" id="PS50926"/>
    </source>
</evidence>
<feature type="active site" description="Nucleophile" evidence="4">
    <location>
        <position position="368"/>
    </location>
</feature>
<dbReference type="OrthoDB" id="9804590at2"/>
<dbReference type="InterPro" id="IPR012340">
    <property type="entry name" value="NA-bd_OB-fold"/>
</dbReference>
<evidence type="ECO:0000256" key="1">
    <source>
        <dbReference type="ARBA" id="ARBA00022603"/>
    </source>
</evidence>
<dbReference type="PROSITE" id="PS51687">
    <property type="entry name" value="SAM_MT_RNA_M5U"/>
    <property type="match status" value="1"/>
</dbReference>
<dbReference type="SUPFAM" id="SSF53335">
    <property type="entry name" value="S-adenosyl-L-methionine-dependent methyltransferases"/>
    <property type="match status" value="1"/>
</dbReference>
<dbReference type="InterPro" id="IPR002792">
    <property type="entry name" value="TRAM_dom"/>
</dbReference>
<evidence type="ECO:0000256" key="2">
    <source>
        <dbReference type="ARBA" id="ARBA00022679"/>
    </source>
</evidence>
<gene>
    <name evidence="6" type="ORF">SAMN05443575_2645</name>
</gene>
<evidence type="ECO:0000256" key="3">
    <source>
        <dbReference type="ARBA" id="ARBA00022691"/>
    </source>
</evidence>
<feature type="binding site" evidence="4">
    <location>
        <position position="244"/>
    </location>
    <ligand>
        <name>S-adenosyl-L-methionine</name>
        <dbReference type="ChEBI" id="CHEBI:59789"/>
    </ligand>
</feature>
<sequence length="417" mass="43203">MSGRTLEVTVGGPAHGGSCVARYPEPDGRAVFVRHALPGERVRAVVTSDRGGAYCFADAVEVLEASPDRVEPPCPYAGPGRCGGCDWQHATPAAQRELKAAVIRDQFARIARQDVSTLLHGVEELPGGPLGWRTRNLYAVGRDGRVGLRKHASHEIVTVEHCPLGVPGVADPPEPPVPPRGVTGIEAARGTLPDVAVLAHRAGGNRQRRGRRPPDRVEVVTGPRRLHHHALGRDFRVAAGGFWQVHPAAVEAFAAALLAAVRPAAGERVLDLYAGAGALTAALAAAVGESGAVIGVESSRTAVADAAANLADLPQARVRHGRVTADALTDLAVGPDVVVLDPPRTGAGRDVMTALIGLGPRAIGYVACDPAALARDVAVAAEHGWRLASLRAFDAFPMTHHVECVAGLVPPGAVSAG</sequence>
<dbReference type="AlphaFoldDB" id="A0A1M5M6Z4"/>
<keyword evidence="1 4" id="KW-0489">Methyltransferase</keyword>